<gene>
    <name evidence="2" type="ORF">SAMN05192542_103146</name>
</gene>
<dbReference type="Proteomes" id="UP000199120">
    <property type="component" value="Unassembled WGS sequence"/>
</dbReference>
<dbReference type="EMBL" id="FOAJ01000003">
    <property type="protein sequence ID" value="SEK69856.1"/>
    <property type="molecule type" value="Genomic_DNA"/>
</dbReference>
<accession>A0A1H7J5H2</accession>
<dbReference type="AlphaFoldDB" id="A0A1H7J5H2"/>
<proteinExistence type="predicted"/>
<protein>
    <submittedName>
        <fullName evidence="2">Uncharacterized protein</fullName>
    </submittedName>
</protein>
<evidence type="ECO:0000313" key="2">
    <source>
        <dbReference type="EMBL" id="SEK69856.1"/>
    </source>
</evidence>
<dbReference type="OrthoDB" id="9105243at2"/>
<dbReference type="RefSeq" id="WP_090544202.1">
    <property type="nucleotide sequence ID" value="NZ_FNSR01000001.1"/>
</dbReference>
<keyword evidence="3" id="KW-1185">Reference proteome</keyword>
<name>A0A1H7J5H2_9BURK</name>
<evidence type="ECO:0000256" key="1">
    <source>
        <dbReference type="SAM" id="MobiDB-lite"/>
    </source>
</evidence>
<feature type="region of interest" description="Disordered" evidence="1">
    <location>
        <begin position="1"/>
        <end position="21"/>
    </location>
</feature>
<organism evidence="2 3">
    <name type="scientific">Paraburkholderia caballeronis</name>
    <dbReference type="NCBI Taxonomy" id="416943"/>
    <lineage>
        <taxon>Bacteria</taxon>
        <taxon>Pseudomonadati</taxon>
        <taxon>Pseudomonadota</taxon>
        <taxon>Betaproteobacteria</taxon>
        <taxon>Burkholderiales</taxon>
        <taxon>Burkholderiaceae</taxon>
        <taxon>Paraburkholderia</taxon>
    </lineage>
</organism>
<reference evidence="3" key="1">
    <citation type="submission" date="2016-10" db="EMBL/GenBank/DDBJ databases">
        <authorList>
            <person name="Varghese N."/>
            <person name="Submissions S."/>
        </authorList>
    </citation>
    <scope>NUCLEOTIDE SEQUENCE [LARGE SCALE GENOMIC DNA]</scope>
    <source>
        <strain evidence="3">LMG 26416</strain>
    </source>
</reference>
<evidence type="ECO:0000313" key="3">
    <source>
        <dbReference type="Proteomes" id="UP000199120"/>
    </source>
</evidence>
<sequence>MTLRFTTGSASRGSAPRGTSRTHYQVNICGGDFEHVKACFRRWKEEPLVYWSSHRMFEGKEEVRPVTDRVIGDGEVAQAMLREMCDPHAPYALAAEVRADGRDMWLVMAAYED</sequence>